<organism evidence="8 9">
    <name type="scientific">Tilletiaria anomala (strain ATCC 24038 / CBS 436.72 / UBC 951)</name>
    <dbReference type="NCBI Taxonomy" id="1037660"/>
    <lineage>
        <taxon>Eukaryota</taxon>
        <taxon>Fungi</taxon>
        <taxon>Dikarya</taxon>
        <taxon>Basidiomycota</taxon>
        <taxon>Ustilaginomycotina</taxon>
        <taxon>Exobasidiomycetes</taxon>
        <taxon>Georgefischeriales</taxon>
        <taxon>Tilletiariaceae</taxon>
        <taxon>Tilletiaria</taxon>
    </lineage>
</organism>
<dbReference type="Proteomes" id="UP000027361">
    <property type="component" value="Unassembled WGS sequence"/>
</dbReference>
<dbReference type="FunFam" id="3.60.20.10:FF:000016">
    <property type="entry name" value="Proteasome subunit alpha type-6"/>
    <property type="match status" value="1"/>
</dbReference>
<dbReference type="HOGENOM" id="CLU_035750_8_0_1"/>
<keyword evidence="2 4" id="KW-0647">Proteasome</keyword>
<dbReference type="OMA" id="NTQVYGK"/>
<sequence>MFRNTYDSDNTVFSPQGRLHQVEYACEAVKQGSCVVGLRSKTHAVLVALKRAPSELASYQKKMLRIDNHIGIGFAGLTSDARVLSNYMRQLALSSRLIYSRPLPLSRIISSLADRAQLNTMQYGKRPYGVGFLVIGVDGTGPHLYEFSPTGNCFEYFAMSLGARSQSSKTYLERHLDDMDALDRDALIIKGLQALRESLQQGKDLELDAISIAVVGPGADADASSPASRGADKLRIYEGKDIRQWMDQLPPRTAPGATTATAAAPSSTAIGDAGADATVPGAGGNATDGDVQMDE</sequence>
<dbReference type="GO" id="GO:0005737">
    <property type="term" value="C:cytoplasm"/>
    <property type="evidence" value="ECO:0007669"/>
    <property type="project" value="UniProtKB-SubCell"/>
</dbReference>
<dbReference type="Pfam" id="PF10584">
    <property type="entry name" value="Proteasome_A_N"/>
    <property type="match status" value="1"/>
</dbReference>
<dbReference type="PROSITE" id="PS00388">
    <property type="entry name" value="PROTEASOME_ALPHA_1"/>
    <property type="match status" value="1"/>
</dbReference>
<gene>
    <name evidence="8" type="ORF">K437DRAFT_293455</name>
</gene>
<dbReference type="PANTHER" id="PTHR11599">
    <property type="entry name" value="PROTEASOME SUBUNIT ALPHA/BETA"/>
    <property type="match status" value="1"/>
</dbReference>
<dbReference type="InterPro" id="IPR023332">
    <property type="entry name" value="Proteasome_alpha-type"/>
</dbReference>
<dbReference type="FunCoup" id="A0A066WL02">
    <property type="interactions" value="489"/>
</dbReference>
<feature type="domain" description="Proteasome alpha-type subunits" evidence="7">
    <location>
        <begin position="6"/>
        <end position="28"/>
    </location>
</feature>
<accession>A0A066WL02</accession>
<comment type="caution">
    <text evidence="8">The sequence shown here is derived from an EMBL/GenBank/DDBJ whole genome shotgun (WGS) entry which is preliminary data.</text>
</comment>
<dbReference type="InParanoid" id="A0A066WL02"/>
<dbReference type="GO" id="GO:0019773">
    <property type="term" value="C:proteasome core complex, alpha-subunit complex"/>
    <property type="evidence" value="ECO:0007669"/>
    <property type="project" value="UniProtKB-UniRule"/>
</dbReference>
<feature type="compositionally biased region" description="Low complexity" evidence="6">
    <location>
        <begin position="254"/>
        <end position="269"/>
    </location>
</feature>
<dbReference type="Pfam" id="PF00227">
    <property type="entry name" value="Proteasome"/>
    <property type="match status" value="1"/>
</dbReference>
<dbReference type="GeneID" id="25267152"/>
<dbReference type="AlphaFoldDB" id="A0A066WL02"/>
<comment type="subcellular location">
    <subcellularLocation>
        <location evidence="5">Cytoplasm</location>
    </subcellularLocation>
    <subcellularLocation>
        <location evidence="5">Nucleus</location>
    </subcellularLocation>
</comment>
<dbReference type="EMBL" id="JMSN01000017">
    <property type="protein sequence ID" value="KDN51300.1"/>
    <property type="molecule type" value="Genomic_DNA"/>
</dbReference>
<reference evidence="8 9" key="1">
    <citation type="submission" date="2014-05" db="EMBL/GenBank/DDBJ databases">
        <title>Draft genome sequence of a rare smut relative, Tilletiaria anomala UBC 951.</title>
        <authorList>
            <consortium name="DOE Joint Genome Institute"/>
            <person name="Toome M."/>
            <person name="Kuo A."/>
            <person name="Henrissat B."/>
            <person name="Lipzen A."/>
            <person name="Tritt A."/>
            <person name="Yoshinaga Y."/>
            <person name="Zane M."/>
            <person name="Barry K."/>
            <person name="Grigoriev I.V."/>
            <person name="Spatafora J.W."/>
            <person name="Aimea M.C."/>
        </authorList>
    </citation>
    <scope>NUCLEOTIDE SEQUENCE [LARGE SCALE GENOMIC DNA]</scope>
    <source>
        <strain evidence="8 9">UBC 951</strain>
    </source>
</reference>
<dbReference type="InterPro" id="IPR029055">
    <property type="entry name" value="Ntn_hydrolases_N"/>
</dbReference>
<evidence type="ECO:0000256" key="2">
    <source>
        <dbReference type="ARBA" id="ARBA00022942"/>
    </source>
</evidence>
<keyword evidence="9" id="KW-1185">Reference proteome</keyword>
<dbReference type="InterPro" id="IPR000426">
    <property type="entry name" value="Proteasome_asu_N"/>
</dbReference>
<evidence type="ECO:0000313" key="8">
    <source>
        <dbReference type="EMBL" id="KDN51300.1"/>
    </source>
</evidence>
<evidence type="ECO:0000256" key="4">
    <source>
        <dbReference type="PROSITE-ProRule" id="PRU00808"/>
    </source>
</evidence>
<dbReference type="InterPro" id="IPR035144">
    <property type="entry name" value="Proteasome_alpha1"/>
</dbReference>
<dbReference type="GO" id="GO:0006511">
    <property type="term" value="P:ubiquitin-dependent protein catabolic process"/>
    <property type="evidence" value="ECO:0007669"/>
    <property type="project" value="InterPro"/>
</dbReference>
<evidence type="ECO:0000256" key="1">
    <source>
        <dbReference type="ARBA" id="ARBA00022490"/>
    </source>
</evidence>
<dbReference type="STRING" id="1037660.A0A066WL02"/>
<evidence type="ECO:0000256" key="6">
    <source>
        <dbReference type="SAM" id="MobiDB-lite"/>
    </source>
</evidence>
<protein>
    <recommendedName>
        <fullName evidence="5">Proteasome subunit alpha type</fullName>
    </recommendedName>
</protein>
<keyword evidence="3 5" id="KW-0539">Nucleus</keyword>
<dbReference type="OrthoDB" id="431557at2759"/>
<dbReference type="PROSITE" id="PS51475">
    <property type="entry name" value="PROTEASOME_ALPHA_2"/>
    <property type="match status" value="1"/>
</dbReference>
<name>A0A066WL02_TILAU</name>
<dbReference type="InterPro" id="IPR001353">
    <property type="entry name" value="Proteasome_sua/b"/>
</dbReference>
<comment type="similarity">
    <text evidence="4 5">Belongs to the peptidase T1A family.</text>
</comment>
<dbReference type="GO" id="GO:0005634">
    <property type="term" value="C:nucleus"/>
    <property type="evidence" value="ECO:0007669"/>
    <property type="project" value="UniProtKB-SubCell"/>
</dbReference>
<feature type="region of interest" description="Disordered" evidence="6">
    <location>
        <begin position="248"/>
        <end position="295"/>
    </location>
</feature>
<evidence type="ECO:0000313" key="9">
    <source>
        <dbReference type="Proteomes" id="UP000027361"/>
    </source>
</evidence>
<dbReference type="CDD" id="cd03749">
    <property type="entry name" value="proteasome_alpha_type_1"/>
    <property type="match status" value="1"/>
</dbReference>
<evidence type="ECO:0000256" key="3">
    <source>
        <dbReference type="ARBA" id="ARBA00023242"/>
    </source>
</evidence>
<evidence type="ECO:0000256" key="5">
    <source>
        <dbReference type="RuleBase" id="RU000551"/>
    </source>
</evidence>
<dbReference type="Gene3D" id="3.60.20.10">
    <property type="entry name" value="Glutamine Phosphoribosylpyrophosphate, subunit 1, domain 1"/>
    <property type="match status" value="1"/>
</dbReference>
<dbReference type="InterPro" id="IPR050115">
    <property type="entry name" value="Proteasome_alpha"/>
</dbReference>
<dbReference type="SUPFAM" id="SSF56235">
    <property type="entry name" value="N-terminal nucleophile aminohydrolases (Ntn hydrolases)"/>
    <property type="match status" value="1"/>
</dbReference>
<comment type="subunit">
    <text evidence="5">The 26S proteasome consists of a 20S proteasome core and two 19S regulatory subunits.</text>
</comment>
<dbReference type="SMART" id="SM00948">
    <property type="entry name" value="Proteasome_A_N"/>
    <property type="match status" value="1"/>
</dbReference>
<proteinExistence type="inferred from homology"/>
<keyword evidence="1 5" id="KW-0963">Cytoplasm</keyword>
<evidence type="ECO:0000259" key="7">
    <source>
        <dbReference type="PROSITE" id="PS00388"/>
    </source>
</evidence>
<dbReference type="RefSeq" id="XP_013244636.1">
    <property type="nucleotide sequence ID" value="XM_013389182.1"/>
</dbReference>